<organism evidence="5 6">
    <name type="scientific">Phaeovulum vinaykumarii</name>
    <dbReference type="NCBI Taxonomy" id="407234"/>
    <lineage>
        <taxon>Bacteria</taxon>
        <taxon>Pseudomonadati</taxon>
        <taxon>Pseudomonadota</taxon>
        <taxon>Alphaproteobacteria</taxon>
        <taxon>Rhodobacterales</taxon>
        <taxon>Paracoccaceae</taxon>
        <taxon>Phaeovulum</taxon>
    </lineage>
</organism>
<feature type="chain" id="PRO_5012771856" evidence="3">
    <location>
        <begin position="28"/>
        <end position="272"/>
    </location>
</feature>
<proteinExistence type="inferred from homology"/>
<feature type="signal peptide" evidence="3">
    <location>
        <begin position="1"/>
        <end position="27"/>
    </location>
</feature>
<reference evidence="6" key="1">
    <citation type="submission" date="2017-01" db="EMBL/GenBank/DDBJ databases">
        <authorList>
            <person name="Varghese N."/>
            <person name="Submissions S."/>
        </authorList>
    </citation>
    <scope>NUCLEOTIDE SEQUENCE [LARGE SCALE GENOMIC DNA]</scope>
    <source>
        <strain evidence="6">DSM 18714</strain>
    </source>
</reference>
<name>A0A1N7KUX4_9RHOB</name>
<dbReference type="Proteomes" id="UP000186098">
    <property type="component" value="Unassembled WGS sequence"/>
</dbReference>
<dbReference type="InterPro" id="IPR008258">
    <property type="entry name" value="Transglycosylase_SLT_dom_1"/>
</dbReference>
<comment type="similarity">
    <text evidence="1">Belongs to the virb1 family.</text>
</comment>
<evidence type="ECO:0000259" key="4">
    <source>
        <dbReference type="Pfam" id="PF01464"/>
    </source>
</evidence>
<evidence type="ECO:0000256" key="2">
    <source>
        <dbReference type="SAM" id="MobiDB-lite"/>
    </source>
</evidence>
<dbReference type="OrthoDB" id="5945995at2"/>
<feature type="region of interest" description="Disordered" evidence="2">
    <location>
        <begin position="218"/>
        <end position="255"/>
    </location>
</feature>
<sequence>MARLGLVRLLVLLALAGPLLLPAAARAAPDLPAICERVAEMASAQTGVPVSVLKAISLTETGRRHNGAFRPWPWTVNMEGKGVWFDTEDDARAYVYKEYKRGARSFDVGCFQINFKWHGHEFSSIDEMFDPLKNALYAGRFLRDLYAETGSWTKAAGAYHSRTPKHANRYAARFEQLRNRFVAEDGAPRTPRLPTDPVMRARQDAIPTIPDIVLAQAEAQRSRNAPRAAPPPEPRVNTFPLLRTGGNRSTGSLVPLGRAARPLAGYSQTAVE</sequence>
<dbReference type="AlphaFoldDB" id="A0A1N7KUX4"/>
<dbReference type="Pfam" id="PF01464">
    <property type="entry name" value="SLT"/>
    <property type="match status" value="1"/>
</dbReference>
<protein>
    <submittedName>
        <fullName evidence="5">Transglycosylase SLT domain-containing protein</fullName>
    </submittedName>
</protein>
<evidence type="ECO:0000256" key="1">
    <source>
        <dbReference type="ARBA" id="ARBA00009387"/>
    </source>
</evidence>
<keyword evidence="6" id="KW-1185">Reference proteome</keyword>
<feature type="domain" description="Transglycosylase SLT" evidence="4">
    <location>
        <begin position="104"/>
        <end position="165"/>
    </location>
</feature>
<evidence type="ECO:0000256" key="3">
    <source>
        <dbReference type="SAM" id="SignalP"/>
    </source>
</evidence>
<dbReference type="EMBL" id="FTOM01000002">
    <property type="protein sequence ID" value="SIS65395.1"/>
    <property type="molecule type" value="Genomic_DNA"/>
</dbReference>
<dbReference type="Gene3D" id="1.10.530.10">
    <property type="match status" value="1"/>
</dbReference>
<dbReference type="STRING" id="407234.SAMN05421795_102196"/>
<keyword evidence="3" id="KW-0732">Signal</keyword>
<dbReference type="SUPFAM" id="SSF53955">
    <property type="entry name" value="Lysozyme-like"/>
    <property type="match status" value="1"/>
</dbReference>
<gene>
    <name evidence="5" type="ORF">SAMN05421795_102196</name>
</gene>
<evidence type="ECO:0000313" key="6">
    <source>
        <dbReference type="Proteomes" id="UP000186098"/>
    </source>
</evidence>
<dbReference type="RefSeq" id="WP_083947594.1">
    <property type="nucleotide sequence ID" value="NZ_FTOM01000002.1"/>
</dbReference>
<evidence type="ECO:0000313" key="5">
    <source>
        <dbReference type="EMBL" id="SIS65395.1"/>
    </source>
</evidence>
<dbReference type="InterPro" id="IPR023346">
    <property type="entry name" value="Lysozyme-like_dom_sf"/>
</dbReference>
<accession>A0A1N7KUX4</accession>